<protein>
    <submittedName>
        <fullName evidence="2">DUF1508 domain-containing protein</fullName>
    </submittedName>
</protein>
<accession>A0A0M3IJ68</accession>
<reference evidence="2" key="1">
    <citation type="submission" date="2017-02" db="UniProtKB">
        <authorList>
            <consortium name="WormBaseParasite"/>
        </authorList>
    </citation>
    <scope>IDENTIFICATION</scope>
</reference>
<evidence type="ECO:0000313" key="1">
    <source>
        <dbReference type="Proteomes" id="UP000036681"/>
    </source>
</evidence>
<evidence type="ECO:0000313" key="2">
    <source>
        <dbReference type="WBParaSite" id="ALUE_0001866001-mRNA-1"/>
    </source>
</evidence>
<keyword evidence="1" id="KW-1185">Reference proteome</keyword>
<dbReference type="WBParaSite" id="ALUE_0001866001-mRNA-1">
    <property type="protein sequence ID" value="ALUE_0001866001-mRNA-1"/>
    <property type="gene ID" value="ALUE_0001866001"/>
</dbReference>
<name>A0A0M3IJ68_ASCLU</name>
<organism evidence="1 2">
    <name type="scientific">Ascaris lumbricoides</name>
    <name type="common">Giant roundworm</name>
    <dbReference type="NCBI Taxonomy" id="6252"/>
    <lineage>
        <taxon>Eukaryota</taxon>
        <taxon>Metazoa</taxon>
        <taxon>Ecdysozoa</taxon>
        <taxon>Nematoda</taxon>
        <taxon>Chromadorea</taxon>
        <taxon>Rhabditida</taxon>
        <taxon>Spirurina</taxon>
        <taxon>Ascaridomorpha</taxon>
        <taxon>Ascaridoidea</taxon>
        <taxon>Ascarididae</taxon>
        <taxon>Ascaris</taxon>
    </lineage>
</organism>
<sequence length="71" mass="7699">MGKGFLRIRNALNKARAERRTCFLEAKDSGKAGDGHVAWGENKCDVGTATEIAMADAATMIDRRTMDARIG</sequence>
<proteinExistence type="predicted"/>
<dbReference type="AlphaFoldDB" id="A0A0M3IJ68"/>
<dbReference type="Proteomes" id="UP000036681">
    <property type="component" value="Unplaced"/>
</dbReference>